<dbReference type="InterPro" id="IPR012669">
    <property type="entry name" value="Pectate_lyase"/>
</dbReference>
<keyword evidence="3" id="KW-1185">Reference proteome</keyword>
<evidence type="ECO:0000313" key="2">
    <source>
        <dbReference type="EMBL" id="QJE98898.1"/>
    </source>
</evidence>
<dbReference type="Pfam" id="PF09492">
    <property type="entry name" value="Pec_lyase"/>
    <property type="match status" value="1"/>
</dbReference>
<dbReference type="RefSeq" id="WP_169457384.1">
    <property type="nucleotide sequence ID" value="NZ_CP051774.1"/>
</dbReference>
<dbReference type="EC" id="4.2.2.2" evidence="2"/>
<gene>
    <name evidence="2" type="primary">pelA</name>
    <name evidence="2" type="ORF">HHL09_24995</name>
</gene>
<keyword evidence="1" id="KW-0732">Signal</keyword>
<evidence type="ECO:0000313" key="3">
    <source>
        <dbReference type="Proteomes" id="UP000501812"/>
    </source>
</evidence>
<proteinExistence type="predicted"/>
<keyword evidence="2" id="KW-0456">Lyase</keyword>
<dbReference type="EMBL" id="CP051774">
    <property type="protein sequence ID" value="QJE98898.1"/>
    <property type="molecule type" value="Genomic_DNA"/>
</dbReference>
<dbReference type="KEGG" id="luo:HHL09_24995"/>
<dbReference type="AlphaFoldDB" id="A0A858RR77"/>
<dbReference type="Proteomes" id="UP000501812">
    <property type="component" value="Chromosome"/>
</dbReference>
<dbReference type="GO" id="GO:0030570">
    <property type="term" value="F:pectate lyase activity"/>
    <property type="evidence" value="ECO:0007669"/>
    <property type="project" value="UniProtKB-EC"/>
</dbReference>
<dbReference type="Gene3D" id="1.50.10.20">
    <property type="match status" value="1"/>
</dbReference>
<dbReference type="NCBIfam" id="TIGR02474">
    <property type="entry name" value="pec_lyase"/>
    <property type="match status" value="1"/>
</dbReference>
<name>A0A858RR77_9BACT</name>
<accession>A0A858RR77</accession>
<evidence type="ECO:0000256" key="1">
    <source>
        <dbReference type="SAM" id="SignalP"/>
    </source>
</evidence>
<reference evidence="2 3" key="1">
    <citation type="submission" date="2020-04" db="EMBL/GenBank/DDBJ databases">
        <title>Luteolibacter sp. G-1-1-1 isolated from soil.</title>
        <authorList>
            <person name="Dahal R.H."/>
        </authorList>
    </citation>
    <scope>NUCLEOTIDE SEQUENCE [LARGE SCALE GENOMIC DNA]</scope>
    <source>
        <strain evidence="2 3">G-1-1-1</strain>
    </source>
</reference>
<dbReference type="SUPFAM" id="SSF81853">
    <property type="entry name" value="Family 10 polysaccharide lyase"/>
    <property type="match status" value="1"/>
</dbReference>
<feature type="signal peptide" evidence="1">
    <location>
        <begin position="1"/>
        <end position="18"/>
    </location>
</feature>
<sequence length="333" mass="36670">MLRLTLLAAIFSADVLSAALPSGLLKKDAPWFRSEEGLAATANILSWQAASGAWPKNQDNSMVAHEGDAAKIQGTFDNKATTDELRYLARAFEATHDDACAKAFLRGLDHILAAQYPNGGFPQFHPPGKGYPRHITFNDDTMVHLLNLLRFAADEAPRGLVDHPRREAARKAFERGVDCIVKCQVVIEGRRTVWCAQHDEKTLAPAGARAFELASLSGCESAGILRLLMSIKNPSPQVTEAVKAGAAWFEQAKVEGLRVEKTDGAIKITEDADAPVLWARFYDLETGRPFFCGRDGVKKDKLSEIDAERRNGYAWYGAWGNAVLKEYASWPQR</sequence>
<feature type="chain" id="PRO_5032817937" evidence="1">
    <location>
        <begin position="19"/>
        <end position="333"/>
    </location>
</feature>
<protein>
    <submittedName>
        <fullName evidence="2">Pectate lyase</fullName>
        <ecNumber evidence="2">4.2.2.2</ecNumber>
    </submittedName>
</protein>
<organism evidence="2 3">
    <name type="scientific">Luteolibacter luteus</name>
    <dbReference type="NCBI Taxonomy" id="2728835"/>
    <lineage>
        <taxon>Bacteria</taxon>
        <taxon>Pseudomonadati</taxon>
        <taxon>Verrucomicrobiota</taxon>
        <taxon>Verrucomicrobiia</taxon>
        <taxon>Verrucomicrobiales</taxon>
        <taxon>Verrucomicrobiaceae</taxon>
        <taxon>Luteolibacter</taxon>
    </lineage>
</organism>